<comment type="caution">
    <text evidence="1">The sequence shown here is derived from an EMBL/GenBank/DDBJ whole genome shotgun (WGS) entry which is preliminary data.</text>
</comment>
<protein>
    <submittedName>
        <fullName evidence="1">DUF2303 family protein</fullName>
    </submittedName>
</protein>
<organism evidence="1 2">
    <name type="scientific">Camelimonas fluminis</name>
    <dbReference type="NCBI Taxonomy" id="1576911"/>
    <lineage>
        <taxon>Bacteria</taxon>
        <taxon>Pseudomonadati</taxon>
        <taxon>Pseudomonadota</taxon>
        <taxon>Alphaproteobacteria</taxon>
        <taxon>Hyphomicrobiales</taxon>
        <taxon>Chelatococcaceae</taxon>
        <taxon>Camelimonas</taxon>
    </lineage>
</organism>
<gene>
    <name evidence="1" type="ORF">ACFONL_06640</name>
</gene>
<name>A0ABV7UEY0_9HYPH</name>
<dbReference type="Proteomes" id="UP001595704">
    <property type="component" value="Unassembled WGS sequence"/>
</dbReference>
<accession>A0ABV7UEY0</accession>
<reference evidence="2" key="1">
    <citation type="journal article" date="2019" name="Int. J. Syst. Evol. Microbiol.">
        <title>The Global Catalogue of Microorganisms (GCM) 10K type strain sequencing project: providing services to taxonomists for standard genome sequencing and annotation.</title>
        <authorList>
            <consortium name="The Broad Institute Genomics Platform"/>
            <consortium name="The Broad Institute Genome Sequencing Center for Infectious Disease"/>
            <person name="Wu L."/>
            <person name="Ma J."/>
        </authorList>
    </citation>
    <scope>NUCLEOTIDE SEQUENCE [LARGE SCALE GENOMIC DNA]</scope>
    <source>
        <strain evidence="2">KCTC 42282</strain>
    </source>
</reference>
<evidence type="ECO:0000313" key="2">
    <source>
        <dbReference type="Proteomes" id="UP001595704"/>
    </source>
</evidence>
<dbReference type="RefSeq" id="WP_191318012.1">
    <property type="nucleotide sequence ID" value="NZ_BNCG01000002.1"/>
</dbReference>
<evidence type="ECO:0000313" key="1">
    <source>
        <dbReference type="EMBL" id="MFC3637061.1"/>
    </source>
</evidence>
<sequence length="328" mass="35958">MIKTFMKQGKTMSNTSLSGDAVKEVAALVKTGALTVTNITPPLGSHGLPPSIPVGITNGDKPEAVSLKPLIDQWRQRPERKTGQAKVLTLASFVDLTNRHKTRNTAIFADSNWRAPSLTAIVDYHEANVSGVEDTGAAAPIADNGKHRIHYAFPLSEEWQVWVDQDGVKMGQADFAAFIEDHIAELASPTPEETSRMQEMFATTVASPAKLVELSRGLQINVDSKIKNHSTLQSGEIQMQFEETHTGGDGQPIKVPGMFILSISPFFRGEVLRIPVRLRYRAASGSIVWFFQMFRPDQYVTERVVKDLARAAEQTGLPAYEGAPEMSA</sequence>
<dbReference type="InterPro" id="IPR019276">
    <property type="entry name" value="DUF2303"/>
</dbReference>
<dbReference type="Pfam" id="PF10065">
    <property type="entry name" value="DUF2303"/>
    <property type="match status" value="1"/>
</dbReference>
<dbReference type="EMBL" id="JBHRYC010000026">
    <property type="protein sequence ID" value="MFC3637061.1"/>
    <property type="molecule type" value="Genomic_DNA"/>
</dbReference>
<keyword evidence="2" id="KW-1185">Reference proteome</keyword>
<proteinExistence type="predicted"/>